<evidence type="ECO:0000256" key="1">
    <source>
        <dbReference type="ARBA" id="ARBA00022475"/>
    </source>
</evidence>
<gene>
    <name evidence="4" type="ORF">VEx25_1607</name>
</gene>
<dbReference type="InterPro" id="IPR011990">
    <property type="entry name" value="TPR-like_helical_dom_sf"/>
</dbReference>
<dbReference type="PROSITE" id="PS50005">
    <property type="entry name" value="TPR"/>
    <property type="match status" value="2"/>
</dbReference>
<evidence type="ECO:0000313" key="4">
    <source>
        <dbReference type="EMBL" id="EDN56961.1"/>
    </source>
</evidence>
<keyword evidence="1 2" id="KW-1003">Cell membrane</keyword>
<name>A0ABM9WUS9_VIBAE</name>
<dbReference type="SUPFAM" id="SSF48452">
    <property type="entry name" value="TPR-like"/>
    <property type="match status" value="1"/>
</dbReference>
<dbReference type="SMART" id="SM00028">
    <property type="entry name" value="TPR"/>
    <property type="match status" value="4"/>
</dbReference>
<sequence length="338" mass="39268">MVYFDALTSNEVIAYIALREINFERSKQEYQLVKWFQTASLCVAIALTGCANTSQQSAQKWLYPPMAVPLQPSVQQEVQIARLSQLLQRPDLSDEVRAKMHYERGSYYDSVGLRDLARLDFNQSLQLNPAQPDIFNLLGVYFTQVGEFDAAYEAFDSTIELAPDNTYAERNRAIALYYGGRIDLALEDMTKHYQEMPTDPFRSLWLYIIEAEQNPEQAKANLQQRYLRDRSEEWGWVLVAIMLRDVSDEDALKAIMDGTRENYRLAERLTETYFYLGKRNQLEGDIASAISLYKLAISFNVYDYVEHRYSFLELAQIYDQLQQDRLAKLKAAKKQEIE</sequence>
<evidence type="ECO:0000256" key="2">
    <source>
        <dbReference type="PIRNR" id="PIRNR004654"/>
    </source>
</evidence>
<dbReference type="Pfam" id="PF13181">
    <property type="entry name" value="TPR_8"/>
    <property type="match status" value="1"/>
</dbReference>
<keyword evidence="3" id="KW-0802">TPR repeat</keyword>
<dbReference type="NCBIfam" id="NF008391">
    <property type="entry name" value="PRK11189.1"/>
    <property type="match status" value="1"/>
</dbReference>
<feature type="repeat" description="TPR" evidence="3">
    <location>
        <begin position="98"/>
        <end position="131"/>
    </location>
</feature>
<dbReference type="Gene3D" id="1.25.40.10">
    <property type="entry name" value="Tetratricopeptide repeat domain"/>
    <property type="match status" value="1"/>
</dbReference>
<comment type="subunit">
    <text evidence="2">Homodimer.</text>
</comment>
<evidence type="ECO:0000313" key="5">
    <source>
        <dbReference type="Proteomes" id="UP000242664"/>
    </source>
</evidence>
<dbReference type="PIRSF" id="PIRSF004654">
    <property type="entry name" value="NlpI"/>
    <property type="match status" value="1"/>
</dbReference>
<dbReference type="InterPro" id="IPR023605">
    <property type="entry name" value="Lipoprotein_NlpI"/>
</dbReference>
<dbReference type="EMBL" id="DS267823">
    <property type="protein sequence ID" value="EDN56961.1"/>
    <property type="molecule type" value="Genomic_DNA"/>
</dbReference>
<evidence type="ECO:0000256" key="3">
    <source>
        <dbReference type="PROSITE-ProRule" id="PRU00339"/>
    </source>
</evidence>
<proteinExistence type="predicted"/>
<comment type="function">
    <text evidence="2">May be involved in cell division.</text>
</comment>
<dbReference type="InterPro" id="IPR019734">
    <property type="entry name" value="TPR_rpt"/>
</dbReference>
<keyword evidence="5" id="KW-1185">Reference proteome</keyword>
<accession>A0ABM9WUS9</accession>
<protein>
    <recommendedName>
        <fullName evidence="2">Lipoprotein NlpI</fullName>
    </recommendedName>
</protein>
<feature type="repeat" description="TPR" evidence="3">
    <location>
        <begin position="132"/>
        <end position="165"/>
    </location>
</feature>
<keyword evidence="2" id="KW-0472">Membrane</keyword>
<reference evidence="5" key="1">
    <citation type="submission" date="2006-10" db="EMBL/GenBank/DDBJ databases">
        <authorList>
            <person name="Heidelberg J."/>
            <person name="Sebastian Y."/>
        </authorList>
    </citation>
    <scope>NUCLEOTIDE SEQUENCE [LARGE SCALE GENOMIC DNA]</scope>
    <source>
        <strain evidence="5">EX25</strain>
    </source>
</reference>
<dbReference type="Proteomes" id="UP000242664">
    <property type="component" value="Unassembled WGS sequence"/>
</dbReference>
<organism evidence="4 5">
    <name type="scientific">Vibrio antiquarius (strain Ex25)</name>
    <dbReference type="NCBI Taxonomy" id="150340"/>
    <lineage>
        <taxon>Bacteria</taxon>
        <taxon>Pseudomonadati</taxon>
        <taxon>Pseudomonadota</taxon>
        <taxon>Gammaproteobacteria</taxon>
        <taxon>Vibrionales</taxon>
        <taxon>Vibrionaceae</taxon>
        <taxon>Vibrio</taxon>
        <taxon>Vibrio diabolicus subgroup</taxon>
    </lineage>
</organism>
<comment type="subcellular location">
    <subcellularLocation>
        <location evidence="2">Cell membrane</location>
    </subcellularLocation>
</comment>